<protein>
    <submittedName>
        <fullName evidence="1">Putative ovule protein</fullName>
    </submittedName>
</protein>
<accession>A0A0V0GWT1</accession>
<proteinExistence type="predicted"/>
<reference evidence="1" key="1">
    <citation type="submission" date="2015-12" db="EMBL/GenBank/DDBJ databases">
        <title>Gene expression during late stages of embryo sac development: a critical building block for successful pollen-pistil interactions.</title>
        <authorList>
            <person name="Liu Y."/>
            <person name="Joly V."/>
            <person name="Sabar M."/>
            <person name="Matton D.P."/>
        </authorList>
    </citation>
    <scope>NUCLEOTIDE SEQUENCE</scope>
</reference>
<evidence type="ECO:0000313" key="1">
    <source>
        <dbReference type="EMBL" id="JAP12596.1"/>
    </source>
</evidence>
<dbReference type="AlphaFoldDB" id="A0A0V0GWT1"/>
<sequence>MLLLQSFWLFIHAKLKLQFFVLIGASLQKGEHFASRLSKWALIFLLFIAFRNTSGEENIVAT</sequence>
<dbReference type="EMBL" id="GEDG01029363">
    <property type="protein sequence ID" value="JAP12596.1"/>
    <property type="molecule type" value="Transcribed_RNA"/>
</dbReference>
<name>A0A0V0GWT1_SOLCH</name>
<organism evidence="1">
    <name type="scientific">Solanum chacoense</name>
    <name type="common">Chaco potato</name>
    <dbReference type="NCBI Taxonomy" id="4108"/>
    <lineage>
        <taxon>Eukaryota</taxon>
        <taxon>Viridiplantae</taxon>
        <taxon>Streptophyta</taxon>
        <taxon>Embryophyta</taxon>
        <taxon>Tracheophyta</taxon>
        <taxon>Spermatophyta</taxon>
        <taxon>Magnoliopsida</taxon>
        <taxon>eudicotyledons</taxon>
        <taxon>Gunneridae</taxon>
        <taxon>Pentapetalae</taxon>
        <taxon>asterids</taxon>
        <taxon>lamiids</taxon>
        <taxon>Solanales</taxon>
        <taxon>Solanaceae</taxon>
        <taxon>Solanoideae</taxon>
        <taxon>Solaneae</taxon>
        <taxon>Solanum</taxon>
    </lineage>
</organism>